<organism evidence="1 2">
    <name type="scientific">Catenulispora yoronensis</name>
    <dbReference type="NCBI Taxonomy" id="450799"/>
    <lineage>
        <taxon>Bacteria</taxon>
        <taxon>Bacillati</taxon>
        <taxon>Actinomycetota</taxon>
        <taxon>Actinomycetes</taxon>
        <taxon>Catenulisporales</taxon>
        <taxon>Catenulisporaceae</taxon>
        <taxon>Catenulispora</taxon>
    </lineage>
</organism>
<proteinExistence type="predicted"/>
<keyword evidence="2" id="KW-1185">Reference proteome</keyword>
<reference evidence="1 2" key="1">
    <citation type="journal article" date="2019" name="Int. J. Syst. Evol. Microbiol.">
        <title>The Global Catalogue of Microorganisms (GCM) 10K type strain sequencing project: providing services to taxonomists for standard genome sequencing and annotation.</title>
        <authorList>
            <consortium name="The Broad Institute Genomics Platform"/>
            <consortium name="The Broad Institute Genome Sequencing Center for Infectious Disease"/>
            <person name="Wu L."/>
            <person name="Ma J."/>
        </authorList>
    </citation>
    <scope>NUCLEOTIDE SEQUENCE [LARGE SCALE GENOMIC DNA]</scope>
    <source>
        <strain evidence="1 2">JCM 16014</strain>
    </source>
</reference>
<dbReference type="Proteomes" id="UP001500751">
    <property type="component" value="Unassembled WGS sequence"/>
</dbReference>
<protein>
    <submittedName>
        <fullName evidence="1">Uncharacterized protein</fullName>
    </submittedName>
</protein>
<dbReference type="EMBL" id="BAAAQN010000062">
    <property type="protein sequence ID" value="GAA2055778.1"/>
    <property type="molecule type" value="Genomic_DNA"/>
</dbReference>
<evidence type="ECO:0000313" key="2">
    <source>
        <dbReference type="Proteomes" id="UP001500751"/>
    </source>
</evidence>
<gene>
    <name evidence="1" type="ORF">GCM10009839_75840</name>
</gene>
<accession>A0ABN2V8U8</accession>
<sequence>MTVRTSLPSGVPEKSNCSVPVTVCSPMVPVSSRTRVFAATTAPGAAASAEAPAEALAALLSSGVLRPDSVPGPGGTFHYTGTLDRESMKTAKYSPEQSDRIMSRIRLKATSDKIEIWLAPNGLPTELKFTESEDAGLGGIPAGGDVHLTWNKPLTLTAPASSDVASLADVNGLFAKGQG</sequence>
<name>A0ABN2V8U8_9ACTN</name>
<evidence type="ECO:0000313" key="1">
    <source>
        <dbReference type="EMBL" id="GAA2055778.1"/>
    </source>
</evidence>
<comment type="caution">
    <text evidence="1">The sequence shown here is derived from an EMBL/GenBank/DDBJ whole genome shotgun (WGS) entry which is preliminary data.</text>
</comment>